<evidence type="ECO:0000256" key="7">
    <source>
        <dbReference type="ARBA" id="ARBA00019397"/>
    </source>
</evidence>
<comment type="function">
    <text evidence="12 13">Involved in the gluconeogenesis. Catalyzes stereospecifically the conversion of dihydroxyacetone phosphate (DHAP) to D-glyceraldehyde-3-phosphate (G3P).</text>
</comment>
<dbReference type="Proteomes" id="UP000886829">
    <property type="component" value="Unassembled WGS sequence"/>
</dbReference>
<dbReference type="SUPFAM" id="SSF51351">
    <property type="entry name" value="Triosephosphate isomerase (TIM)"/>
    <property type="match status" value="1"/>
</dbReference>
<evidence type="ECO:0000256" key="3">
    <source>
        <dbReference type="ARBA" id="ARBA00004939"/>
    </source>
</evidence>
<gene>
    <name evidence="13 15" type="primary">tpiA</name>
    <name evidence="15" type="ORF">H9850_02580</name>
</gene>
<name>A0A9D1WCJ8_9GAMM</name>
<evidence type="ECO:0000313" key="16">
    <source>
        <dbReference type="Proteomes" id="UP000886829"/>
    </source>
</evidence>
<feature type="active site" description="Electrophile" evidence="13">
    <location>
        <position position="96"/>
    </location>
</feature>
<organism evidence="15 16">
    <name type="scientific">Candidatus Anaerobiospirillum pullistercoris</name>
    <dbReference type="NCBI Taxonomy" id="2838452"/>
    <lineage>
        <taxon>Bacteria</taxon>
        <taxon>Pseudomonadati</taxon>
        <taxon>Pseudomonadota</taxon>
        <taxon>Gammaproteobacteria</taxon>
        <taxon>Aeromonadales</taxon>
        <taxon>Succinivibrionaceae</taxon>
        <taxon>Anaerobiospirillum</taxon>
    </lineage>
</organism>
<comment type="caution">
    <text evidence="15">The sequence shown here is derived from an EMBL/GenBank/DDBJ whole genome shotgun (WGS) entry which is preliminary data.</text>
</comment>
<evidence type="ECO:0000256" key="8">
    <source>
        <dbReference type="ARBA" id="ARBA00022432"/>
    </source>
</evidence>
<protein>
    <recommendedName>
        <fullName evidence="7 13">Triosephosphate isomerase</fullName>
        <shortName evidence="13">TIM</shortName>
        <shortName evidence="13">TPI</shortName>
        <ecNumber evidence="6 13">5.3.1.1</ecNumber>
    </recommendedName>
    <alternativeName>
        <fullName evidence="13">Triose-phosphate isomerase</fullName>
    </alternativeName>
</protein>
<sequence length="254" mass="27009">MRKPLVMGNWKLNGTKESVTALVNALKEPANKAADKADVAVCAPAVFIGMVEQLAQGSKLAYGSEDCDIHTQGAYTGENSPVMLREFGCTYAIVGHSERRDYHKESSEYVAQKYKAAQDNGLIPVLCVGESEAEFDAGKTMDVVREELKAVIDLCGIESFKNAVIAYEPIWAIGTGKTATPEIAQKVHSDIRAYLASFNAEVADGVRILYGGSCNAKTAPELFAQKDIDGGLVGGASLKAPDFTAIIEAAVANA</sequence>
<dbReference type="PANTHER" id="PTHR21139">
    <property type="entry name" value="TRIOSEPHOSPHATE ISOMERASE"/>
    <property type="match status" value="1"/>
</dbReference>
<dbReference type="Gene3D" id="3.20.20.70">
    <property type="entry name" value="Aldolase class I"/>
    <property type="match status" value="1"/>
</dbReference>
<accession>A0A9D1WCJ8</accession>
<dbReference type="AlphaFoldDB" id="A0A9D1WCJ8"/>
<dbReference type="NCBIfam" id="TIGR00419">
    <property type="entry name" value="tim"/>
    <property type="match status" value="1"/>
</dbReference>
<evidence type="ECO:0000256" key="12">
    <source>
        <dbReference type="ARBA" id="ARBA00055680"/>
    </source>
</evidence>
<comment type="catalytic activity">
    <reaction evidence="1 13 14">
        <text>D-glyceraldehyde 3-phosphate = dihydroxyacetone phosphate</text>
        <dbReference type="Rhea" id="RHEA:18585"/>
        <dbReference type="ChEBI" id="CHEBI:57642"/>
        <dbReference type="ChEBI" id="CHEBI:59776"/>
        <dbReference type="EC" id="5.3.1.1"/>
    </reaction>
</comment>
<feature type="binding site" evidence="13">
    <location>
        <position position="213"/>
    </location>
    <ligand>
        <name>substrate</name>
    </ligand>
</feature>
<dbReference type="InterPro" id="IPR013785">
    <property type="entry name" value="Aldolase_TIM"/>
</dbReference>
<dbReference type="PROSITE" id="PS51440">
    <property type="entry name" value="TIM_2"/>
    <property type="match status" value="1"/>
</dbReference>
<dbReference type="GO" id="GO:0046166">
    <property type="term" value="P:glyceraldehyde-3-phosphate biosynthetic process"/>
    <property type="evidence" value="ECO:0007669"/>
    <property type="project" value="TreeGrafter"/>
</dbReference>
<comment type="subcellular location">
    <subcellularLocation>
        <location evidence="13 14">Cytoplasm</location>
    </subcellularLocation>
</comment>
<dbReference type="GO" id="GO:0006096">
    <property type="term" value="P:glycolytic process"/>
    <property type="evidence" value="ECO:0007669"/>
    <property type="project" value="UniProtKB-UniRule"/>
</dbReference>
<feature type="binding site" evidence="13">
    <location>
        <begin position="234"/>
        <end position="235"/>
    </location>
    <ligand>
        <name>substrate</name>
    </ligand>
</feature>
<proteinExistence type="inferred from homology"/>
<keyword evidence="8 13" id="KW-0312">Gluconeogenesis</keyword>
<dbReference type="InterPro" id="IPR000652">
    <property type="entry name" value="Triosephosphate_isomerase"/>
</dbReference>
<reference evidence="15" key="2">
    <citation type="submission" date="2021-04" db="EMBL/GenBank/DDBJ databases">
        <authorList>
            <person name="Gilroy R."/>
        </authorList>
    </citation>
    <scope>NUCLEOTIDE SEQUENCE</scope>
    <source>
        <strain evidence="15">USASDec5-558</strain>
    </source>
</reference>
<feature type="binding site" evidence="13">
    <location>
        <begin position="9"/>
        <end position="11"/>
    </location>
    <ligand>
        <name>substrate</name>
    </ligand>
</feature>
<dbReference type="FunFam" id="3.20.20.70:FF:000020">
    <property type="entry name" value="Triosephosphate isomerase"/>
    <property type="match status" value="1"/>
</dbReference>
<evidence type="ECO:0000256" key="10">
    <source>
        <dbReference type="ARBA" id="ARBA00023152"/>
    </source>
</evidence>
<comment type="pathway">
    <text evidence="13 14">Carbohydrate degradation; glycolysis; D-glyceraldehyde 3-phosphate from glycerone phosphate: step 1/1.</text>
</comment>
<dbReference type="InterPro" id="IPR035990">
    <property type="entry name" value="TIM_sf"/>
</dbReference>
<keyword evidence="10 13" id="KW-0324">Glycolysis</keyword>
<dbReference type="HAMAP" id="MF_00147_B">
    <property type="entry name" value="TIM_B"/>
    <property type="match status" value="1"/>
</dbReference>
<dbReference type="GO" id="GO:0004807">
    <property type="term" value="F:triose-phosphate isomerase activity"/>
    <property type="evidence" value="ECO:0007669"/>
    <property type="project" value="UniProtKB-UniRule"/>
</dbReference>
<keyword evidence="11 13" id="KW-0413">Isomerase</keyword>
<evidence type="ECO:0000256" key="11">
    <source>
        <dbReference type="ARBA" id="ARBA00023235"/>
    </source>
</evidence>
<dbReference type="CDD" id="cd00311">
    <property type="entry name" value="TIM"/>
    <property type="match status" value="1"/>
</dbReference>
<comment type="subunit">
    <text evidence="5 13 14">Homodimer.</text>
</comment>
<dbReference type="PROSITE" id="PS00171">
    <property type="entry name" value="TIM_1"/>
    <property type="match status" value="1"/>
</dbReference>
<feature type="active site" description="Proton acceptor" evidence="13">
    <location>
        <position position="168"/>
    </location>
</feature>
<dbReference type="InterPro" id="IPR020861">
    <property type="entry name" value="Triosephosphate_isomerase_AS"/>
</dbReference>
<dbReference type="PANTHER" id="PTHR21139:SF42">
    <property type="entry name" value="TRIOSEPHOSPHATE ISOMERASE"/>
    <property type="match status" value="1"/>
</dbReference>
<comment type="similarity">
    <text evidence="4 13 14">Belongs to the triosephosphate isomerase family.</text>
</comment>
<evidence type="ECO:0000256" key="13">
    <source>
        <dbReference type="HAMAP-Rule" id="MF_00147"/>
    </source>
</evidence>
<reference evidence="15" key="1">
    <citation type="journal article" date="2021" name="PeerJ">
        <title>Extensive microbial diversity within the chicken gut microbiome revealed by metagenomics and culture.</title>
        <authorList>
            <person name="Gilroy R."/>
            <person name="Ravi A."/>
            <person name="Getino M."/>
            <person name="Pursley I."/>
            <person name="Horton D.L."/>
            <person name="Alikhan N.F."/>
            <person name="Baker D."/>
            <person name="Gharbi K."/>
            <person name="Hall N."/>
            <person name="Watson M."/>
            <person name="Adriaenssens E.M."/>
            <person name="Foster-Nyarko E."/>
            <person name="Jarju S."/>
            <person name="Secka A."/>
            <person name="Antonio M."/>
            <person name="Oren A."/>
            <person name="Chaudhuri R.R."/>
            <person name="La Ragione R."/>
            <person name="Hildebrand F."/>
            <person name="Pallen M.J."/>
        </authorList>
    </citation>
    <scope>NUCLEOTIDE SEQUENCE</scope>
    <source>
        <strain evidence="15">USASDec5-558</strain>
    </source>
</reference>
<comment type="pathway">
    <text evidence="2 13 14">Carbohydrate biosynthesis; gluconeogenesis.</text>
</comment>
<evidence type="ECO:0000313" key="15">
    <source>
        <dbReference type="EMBL" id="HIX56338.1"/>
    </source>
</evidence>
<dbReference type="Pfam" id="PF00121">
    <property type="entry name" value="TIM"/>
    <property type="match status" value="1"/>
</dbReference>
<dbReference type="InterPro" id="IPR022896">
    <property type="entry name" value="TrioseP_Isoase_bac/euk"/>
</dbReference>
<dbReference type="GO" id="GO:0006094">
    <property type="term" value="P:gluconeogenesis"/>
    <property type="evidence" value="ECO:0007669"/>
    <property type="project" value="UniProtKB-UniRule"/>
</dbReference>
<comment type="pathway">
    <text evidence="3">Carbohydrate metabolism; erythritol degradation.</text>
</comment>
<evidence type="ECO:0000256" key="5">
    <source>
        <dbReference type="ARBA" id="ARBA00011738"/>
    </source>
</evidence>
<feature type="binding site" evidence="13">
    <location>
        <position position="174"/>
    </location>
    <ligand>
        <name>substrate</name>
    </ligand>
</feature>
<evidence type="ECO:0000256" key="14">
    <source>
        <dbReference type="RuleBase" id="RU363013"/>
    </source>
</evidence>
<evidence type="ECO:0000256" key="9">
    <source>
        <dbReference type="ARBA" id="ARBA00022490"/>
    </source>
</evidence>
<evidence type="ECO:0000256" key="4">
    <source>
        <dbReference type="ARBA" id="ARBA00007422"/>
    </source>
</evidence>
<evidence type="ECO:0000256" key="1">
    <source>
        <dbReference type="ARBA" id="ARBA00000474"/>
    </source>
</evidence>
<dbReference type="EMBL" id="DXEV01000047">
    <property type="protein sequence ID" value="HIX56338.1"/>
    <property type="molecule type" value="Genomic_DNA"/>
</dbReference>
<dbReference type="GO" id="GO:0019563">
    <property type="term" value="P:glycerol catabolic process"/>
    <property type="evidence" value="ECO:0007669"/>
    <property type="project" value="TreeGrafter"/>
</dbReference>
<keyword evidence="9 13" id="KW-0963">Cytoplasm</keyword>
<evidence type="ECO:0000256" key="6">
    <source>
        <dbReference type="ARBA" id="ARBA00011940"/>
    </source>
</evidence>
<dbReference type="EC" id="5.3.1.1" evidence="6 13"/>
<evidence type="ECO:0000256" key="2">
    <source>
        <dbReference type="ARBA" id="ARBA00004742"/>
    </source>
</evidence>
<dbReference type="GO" id="GO:0005829">
    <property type="term" value="C:cytosol"/>
    <property type="evidence" value="ECO:0007669"/>
    <property type="project" value="TreeGrafter"/>
</dbReference>